<sequence length="113" mass="12460">MAITLVYKIPKSSGIYEVHGTHTDSGTFLRERFEGRDDLDGFESSGVPGETPEVENFTRSAQHLAKKVILGNKRVALYVTNSTALEKARAYSSTLPVLILALYNRSAKEDQNA</sequence>
<evidence type="ECO:0000313" key="2">
    <source>
        <dbReference type="Proteomes" id="UP001187471"/>
    </source>
</evidence>
<organism evidence="1 2">
    <name type="scientific">Escallonia rubra</name>
    <dbReference type="NCBI Taxonomy" id="112253"/>
    <lineage>
        <taxon>Eukaryota</taxon>
        <taxon>Viridiplantae</taxon>
        <taxon>Streptophyta</taxon>
        <taxon>Embryophyta</taxon>
        <taxon>Tracheophyta</taxon>
        <taxon>Spermatophyta</taxon>
        <taxon>Magnoliopsida</taxon>
        <taxon>eudicotyledons</taxon>
        <taxon>Gunneridae</taxon>
        <taxon>Pentapetalae</taxon>
        <taxon>asterids</taxon>
        <taxon>campanulids</taxon>
        <taxon>Escalloniales</taxon>
        <taxon>Escalloniaceae</taxon>
        <taxon>Escallonia</taxon>
    </lineage>
</organism>
<proteinExistence type="predicted"/>
<reference evidence="1" key="1">
    <citation type="submission" date="2022-12" db="EMBL/GenBank/DDBJ databases">
        <title>Draft genome assemblies for two species of Escallonia (Escalloniales).</title>
        <authorList>
            <person name="Chanderbali A."/>
            <person name="Dervinis C."/>
            <person name="Anghel I."/>
            <person name="Soltis D."/>
            <person name="Soltis P."/>
            <person name="Zapata F."/>
        </authorList>
    </citation>
    <scope>NUCLEOTIDE SEQUENCE</scope>
    <source>
        <strain evidence="1">UCBG92.1500</strain>
        <tissue evidence="1">Leaf</tissue>
    </source>
</reference>
<dbReference type="AlphaFoldDB" id="A0AA88R5N7"/>
<keyword evidence="2" id="KW-1185">Reference proteome</keyword>
<dbReference type="EMBL" id="JAVXUO010002171">
    <property type="protein sequence ID" value="KAK2975606.1"/>
    <property type="molecule type" value="Genomic_DNA"/>
</dbReference>
<accession>A0AA88R5N7</accession>
<gene>
    <name evidence="1" type="ORF">RJ640_023538</name>
</gene>
<evidence type="ECO:0000313" key="1">
    <source>
        <dbReference type="EMBL" id="KAK2975606.1"/>
    </source>
</evidence>
<dbReference type="Proteomes" id="UP001187471">
    <property type="component" value="Unassembled WGS sequence"/>
</dbReference>
<comment type="caution">
    <text evidence="1">The sequence shown here is derived from an EMBL/GenBank/DDBJ whole genome shotgun (WGS) entry which is preliminary data.</text>
</comment>
<name>A0AA88R5N7_9ASTE</name>
<protein>
    <submittedName>
        <fullName evidence="1">Uncharacterized protein</fullName>
    </submittedName>
</protein>